<dbReference type="PANTHER" id="PTHR40031:SF1">
    <property type="entry name" value="MEMBRANE-BOUND METAL-DEPENDENT HYDROLASE"/>
    <property type="match status" value="1"/>
</dbReference>
<dbReference type="RefSeq" id="WP_279241756.1">
    <property type="nucleotide sequence ID" value="NZ_CP036501.1"/>
</dbReference>
<keyword evidence="2" id="KW-0378">Hydrolase</keyword>
<organism evidence="2 3">
    <name type="scientific">Candidatus Paraluminiphilus aquimaris</name>
    <dbReference type="NCBI Taxonomy" id="2518994"/>
    <lineage>
        <taxon>Bacteria</taxon>
        <taxon>Pseudomonadati</taxon>
        <taxon>Pseudomonadota</taxon>
        <taxon>Gammaproteobacteria</taxon>
        <taxon>Cellvibrionales</taxon>
        <taxon>Halieaceae</taxon>
        <taxon>Candidatus Paraluminiphilus</taxon>
    </lineage>
</organism>
<feature type="transmembrane region" description="Helical" evidence="1">
    <location>
        <begin position="128"/>
        <end position="152"/>
    </location>
</feature>
<keyword evidence="3" id="KW-1185">Reference proteome</keyword>
<evidence type="ECO:0000256" key="1">
    <source>
        <dbReference type="SAM" id="Phobius"/>
    </source>
</evidence>
<name>A0ABY6Q7K6_9GAMM</name>
<dbReference type="InterPro" id="IPR053170">
    <property type="entry name" value="Transcription_regulator"/>
</dbReference>
<proteinExistence type="predicted"/>
<dbReference type="Pfam" id="PF04307">
    <property type="entry name" value="YdjM"/>
    <property type="match status" value="1"/>
</dbReference>
<dbReference type="PANTHER" id="PTHR40031">
    <property type="entry name" value="HYPOTHETICAL MEMBRANE SPANNING PROTEIN"/>
    <property type="match status" value="1"/>
</dbReference>
<keyword evidence="1" id="KW-0472">Membrane</keyword>
<dbReference type="GO" id="GO:0016787">
    <property type="term" value="F:hydrolase activity"/>
    <property type="evidence" value="ECO:0007669"/>
    <property type="project" value="UniProtKB-KW"/>
</dbReference>
<protein>
    <submittedName>
        <fullName evidence="2">Metal-dependent hydrolase</fullName>
    </submittedName>
</protein>
<evidence type="ECO:0000313" key="3">
    <source>
        <dbReference type="Proteomes" id="UP001317963"/>
    </source>
</evidence>
<evidence type="ECO:0000313" key="2">
    <source>
        <dbReference type="EMBL" id="UZP75272.1"/>
    </source>
</evidence>
<keyword evidence="1" id="KW-1133">Transmembrane helix</keyword>
<feature type="transmembrane region" description="Helical" evidence="1">
    <location>
        <begin position="158"/>
        <end position="176"/>
    </location>
</feature>
<keyword evidence="1" id="KW-0812">Transmembrane</keyword>
<accession>A0ABY6Q7K6</accession>
<reference evidence="2 3" key="1">
    <citation type="submission" date="2019-02" db="EMBL/GenBank/DDBJ databases">
        <title>Halieaceae_genomes.</title>
        <authorList>
            <person name="Li S.-H."/>
        </authorList>
    </citation>
    <scope>NUCLEOTIDE SEQUENCE [LARGE SCALE GENOMIC DNA]</scope>
    <source>
        <strain evidence="2 3">JH123</strain>
    </source>
</reference>
<dbReference type="EMBL" id="CP036501">
    <property type="protein sequence ID" value="UZP75272.1"/>
    <property type="molecule type" value="Genomic_DNA"/>
</dbReference>
<feature type="transmembrane region" description="Helical" evidence="1">
    <location>
        <begin position="68"/>
        <end position="86"/>
    </location>
</feature>
<gene>
    <name evidence="2" type="ORF">E0F26_11245</name>
</gene>
<sequence length="336" mass="37444">MDPLSQAALGAVAPQTLASKTAIDTVGLMRIGIIGALAGMAPDLDVLIQSSTDPLLQLEYHRQFTHSLIFIPFGAALCALVFWPFVRSHLSYRQVWFIALLGYGTHGLLDACTTYGTLLLWPFSDARIAWNTISVIDPLFTLPLLFLVVVAAVRKSAFAARFGAAWVVFYLGLGGIQEERAAAAAKTQAEHRGHVGALISAKPSFGNLLLWKTIYEYEGEFWVDAVRAGSNLTVIEGEKVARLNLEQQFPWLENASQQAKDVERFRWFSSDYLAVDKQDPLLIVDMRYSHLPNEVKGLWGIRLDPKAAPDQHVEWTTRRSADASRFEQLWAMLIQK</sequence>
<dbReference type="InterPro" id="IPR007404">
    <property type="entry name" value="YdjM-like"/>
</dbReference>
<dbReference type="Proteomes" id="UP001317963">
    <property type="component" value="Chromosome"/>
</dbReference>
<feature type="transmembrane region" description="Helical" evidence="1">
    <location>
        <begin position="98"/>
        <end position="121"/>
    </location>
</feature>